<feature type="transmembrane region" description="Helical" evidence="6">
    <location>
        <begin position="90"/>
        <end position="114"/>
    </location>
</feature>
<dbReference type="Proteomes" id="UP000321827">
    <property type="component" value="Unassembled WGS sequence"/>
</dbReference>
<reference evidence="7 8" key="1">
    <citation type="submission" date="2019-07" db="EMBL/GenBank/DDBJ databases">
        <title>Whole genome shotgun sequence of Oceanithermus desulfurans NBRC 100063.</title>
        <authorList>
            <person name="Hosoyama A."/>
            <person name="Uohara A."/>
            <person name="Ohji S."/>
            <person name="Ichikawa N."/>
        </authorList>
    </citation>
    <scope>NUCLEOTIDE SEQUENCE [LARGE SCALE GENOMIC DNA]</scope>
    <source>
        <strain evidence="7 8">NBRC 100063</strain>
    </source>
</reference>
<sequence>MKTAHVRLQRPFWFYLGPAFLVSVGYMDPGNWATSLEAGSRYGYALLWIVTLSSAIAVLMQVLSAKLGIATGMDLAQAMRARYSPPVARFLFVTAFLAMMATDLAEFMGVALALNLLFGIPLTWAVVLTVFDVLLILWLERFGFRWVEMVILAFVATIGMAYVLEIFFAHPALGAVAWNAFVPNGTVFESTTALFIAMGILGATVMPHNLYLHSAQVKTRTRNNPESKQRVFFWSVVDTVTALSAAWLVNGAILVMAAAVFHQNGLLVTEIDQAYLTLKPLLGQAAALTFAIALLASGISSSTTGTLAGQVVFEGFLAVRVRNVAALRLFVRLLTMAPALVAVWFSVRPVTLLVLSQVILSMQLPFSVIPLVLFTSDRRLMGDLANPPLLRALAWISTGVIVALNLLLLAFAGLGV</sequence>
<dbReference type="NCBIfam" id="NF001923">
    <property type="entry name" value="PRK00701.1"/>
    <property type="match status" value="1"/>
</dbReference>
<gene>
    <name evidence="7" type="primary">mntH</name>
    <name evidence="7" type="ORF">ODE01S_14240</name>
</gene>
<feature type="transmembrane region" description="Helical" evidence="6">
    <location>
        <begin position="193"/>
        <end position="212"/>
    </location>
</feature>
<evidence type="ECO:0000256" key="5">
    <source>
        <dbReference type="ARBA" id="ARBA00023136"/>
    </source>
</evidence>
<feature type="transmembrane region" description="Helical" evidence="6">
    <location>
        <begin position="281"/>
        <end position="308"/>
    </location>
</feature>
<organism evidence="7 8">
    <name type="scientific">Oceanithermus desulfurans NBRC 100063</name>
    <dbReference type="NCBI Taxonomy" id="1227550"/>
    <lineage>
        <taxon>Bacteria</taxon>
        <taxon>Thermotogati</taxon>
        <taxon>Deinococcota</taxon>
        <taxon>Deinococci</taxon>
        <taxon>Thermales</taxon>
        <taxon>Thermaceae</taxon>
        <taxon>Oceanithermus</taxon>
    </lineage>
</organism>
<feature type="transmembrane region" description="Helical" evidence="6">
    <location>
        <begin position="329"/>
        <end position="347"/>
    </location>
</feature>
<feature type="transmembrane region" description="Helical" evidence="6">
    <location>
        <begin position="151"/>
        <end position="173"/>
    </location>
</feature>
<dbReference type="EMBL" id="BJXN01000008">
    <property type="protein sequence ID" value="GEM89990.1"/>
    <property type="molecule type" value="Genomic_DNA"/>
</dbReference>
<dbReference type="InterPro" id="IPR001046">
    <property type="entry name" value="NRAMP_fam"/>
</dbReference>
<keyword evidence="4 6" id="KW-1133">Transmembrane helix</keyword>
<dbReference type="OrthoDB" id="9787548at2"/>
<dbReference type="AlphaFoldDB" id="A0A511RK16"/>
<feature type="transmembrane region" description="Helical" evidence="6">
    <location>
        <begin position="47"/>
        <end position="69"/>
    </location>
</feature>
<feature type="transmembrane region" description="Helical" evidence="6">
    <location>
        <begin position="120"/>
        <end position="139"/>
    </location>
</feature>
<evidence type="ECO:0000256" key="2">
    <source>
        <dbReference type="ARBA" id="ARBA00022448"/>
    </source>
</evidence>
<dbReference type="NCBIfam" id="TIGR01197">
    <property type="entry name" value="nramp"/>
    <property type="match status" value="1"/>
</dbReference>
<dbReference type="PANTHER" id="PTHR11706">
    <property type="entry name" value="SOLUTE CARRIER PROTEIN FAMILY 11 MEMBER"/>
    <property type="match status" value="1"/>
</dbReference>
<keyword evidence="2" id="KW-0813">Transport</keyword>
<feature type="transmembrane region" description="Helical" evidence="6">
    <location>
        <begin position="12"/>
        <end position="27"/>
    </location>
</feature>
<proteinExistence type="predicted"/>
<dbReference type="GO" id="GO:0015086">
    <property type="term" value="F:cadmium ion transmembrane transporter activity"/>
    <property type="evidence" value="ECO:0007669"/>
    <property type="project" value="TreeGrafter"/>
</dbReference>
<name>A0A511RK16_9DEIN</name>
<dbReference type="GO" id="GO:0034755">
    <property type="term" value="P:iron ion transmembrane transport"/>
    <property type="evidence" value="ECO:0007669"/>
    <property type="project" value="TreeGrafter"/>
</dbReference>
<evidence type="ECO:0000256" key="1">
    <source>
        <dbReference type="ARBA" id="ARBA00004141"/>
    </source>
</evidence>
<dbReference type="GO" id="GO:0005886">
    <property type="term" value="C:plasma membrane"/>
    <property type="evidence" value="ECO:0007669"/>
    <property type="project" value="TreeGrafter"/>
</dbReference>
<dbReference type="PANTHER" id="PTHR11706:SF33">
    <property type="entry name" value="NATURAL RESISTANCE-ASSOCIATED MACROPHAGE PROTEIN 2"/>
    <property type="match status" value="1"/>
</dbReference>
<accession>A0A511RK16</accession>
<evidence type="ECO:0000256" key="3">
    <source>
        <dbReference type="ARBA" id="ARBA00022692"/>
    </source>
</evidence>
<protein>
    <submittedName>
        <fullName evidence="7">Divalent metal cation transporter MntH</fullName>
    </submittedName>
</protein>
<evidence type="ECO:0000313" key="7">
    <source>
        <dbReference type="EMBL" id="GEM89990.1"/>
    </source>
</evidence>
<comment type="subcellular location">
    <subcellularLocation>
        <location evidence="1">Membrane</location>
        <topology evidence="1">Multi-pass membrane protein</topology>
    </subcellularLocation>
</comment>
<feature type="transmembrane region" description="Helical" evidence="6">
    <location>
        <begin position="393"/>
        <end position="414"/>
    </location>
</feature>
<keyword evidence="5 6" id="KW-0472">Membrane</keyword>
<dbReference type="NCBIfam" id="NF037982">
    <property type="entry name" value="Nramp_1"/>
    <property type="match status" value="1"/>
</dbReference>
<evidence type="ECO:0000313" key="8">
    <source>
        <dbReference type="Proteomes" id="UP000321827"/>
    </source>
</evidence>
<feature type="transmembrane region" description="Helical" evidence="6">
    <location>
        <begin position="232"/>
        <end position="261"/>
    </location>
</feature>
<evidence type="ECO:0000256" key="4">
    <source>
        <dbReference type="ARBA" id="ARBA00022989"/>
    </source>
</evidence>
<feature type="transmembrane region" description="Helical" evidence="6">
    <location>
        <begin position="353"/>
        <end position="373"/>
    </location>
</feature>
<dbReference type="PRINTS" id="PR00447">
    <property type="entry name" value="NATRESASSCMP"/>
</dbReference>
<keyword evidence="3 6" id="KW-0812">Transmembrane</keyword>
<dbReference type="GO" id="GO:0005384">
    <property type="term" value="F:manganese ion transmembrane transporter activity"/>
    <property type="evidence" value="ECO:0007669"/>
    <property type="project" value="TreeGrafter"/>
</dbReference>
<dbReference type="Pfam" id="PF01566">
    <property type="entry name" value="Nramp"/>
    <property type="match status" value="1"/>
</dbReference>
<comment type="caution">
    <text evidence="7">The sequence shown here is derived from an EMBL/GenBank/DDBJ whole genome shotgun (WGS) entry which is preliminary data.</text>
</comment>
<evidence type="ECO:0000256" key="6">
    <source>
        <dbReference type="SAM" id="Phobius"/>
    </source>
</evidence>
<dbReference type="RefSeq" id="WP_147147329.1">
    <property type="nucleotide sequence ID" value="NZ_BJXN01000008.1"/>
</dbReference>